<evidence type="ECO:0000313" key="2">
    <source>
        <dbReference type="EMBL" id="GAU91058.1"/>
    </source>
</evidence>
<accession>A0A1D1UY47</accession>
<sequence>MVCTMVCIGRQPWRYVLFWKGSLHLWIIFIILLVHSAAVFIGAQDIGVVRCYVCKSNVFANVPVKDYANCPDLYNSSTTTIKYCRACYKYTGSLVVRYNQSINGVVSRGCFDENAYSTDPAVRGIFQTSGLLEPTAGSGDYAIKENMAVSGKVSGIRGGFLSYGPGELFVCNDRDVCNDSSKISLTFTALPASTILILLCLCSYISL</sequence>
<keyword evidence="1" id="KW-0472">Membrane</keyword>
<evidence type="ECO:0000256" key="1">
    <source>
        <dbReference type="SAM" id="Phobius"/>
    </source>
</evidence>
<feature type="transmembrane region" description="Helical" evidence="1">
    <location>
        <begin position="23"/>
        <end position="43"/>
    </location>
</feature>
<dbReference type="OrthoDB" id="10638986at2759"/>
<keyword evidence="1" id="KW-0812">Transmembrane</keyword>
<reference evidence="2 3" key="1">
    <citation type="journal article" date="2016" name="Nat. Commun.">
        <title>Extremotolerant tardigrade genome and improved radiotolerance of human cultured cells by tardigrade-unique protein.</title>
        <authorList>
            <person name="Hashimoto T."/>
            <person name="Horikawa D.D."/>
            <person name="Saito Y."/>
            <person name="Kuwahara H."/>
            <person name="Kozuka-Hata H."/>
            <person name="Shin-I T."/>
            <person name="Minakuchi Y."/>
            <person name="Ohishi K."/>
            <person name="Motoyama A."/>
            <person name="Aizu T."/>
            <person name="Enomoto A."/>
            <person name="Kondo K."/>
            <person name="Tanaka S."/>
            <person name="Hara Y."/>
            <person name="Koshikawa S."/>
            <person name="Sagara H."/>
            <person name="Miura T."/>
            <person name="Yokobori S."/>
            <person name="Miyagawa K."/>
            <person name="Suzuki Y."/>
            <person name="Kubo T."/>
            <person name="Oyama M."/>
            <person name="Kohara Y."/>
            <person name="Fujiyama A."/>
            <person name="Arakawa K."/>
            <person name="Katayama T."/>
            <person name="Toyoda A."/>
            <person name="Kunieda T."/>
        </authorList>
    </citation>
    <scope>NUCLEOTIDE SEQUENCE [LARGE SCALE GENOMIC DNA]</scope>
    <source>
        <strain evidence="2 3">YOKOZUNA-1</strain>
    </source>
</reference>
<protein>
    <submittedName>
        <fullName evidence="2">Uncharacterized protein</fullName>
    </submittedName>
</protein>
<comment type="caution">
    <text evidence="2">The sequence shown here is derived from an EMBL/GenBank/DDBJ whole genome shotgun (WGS) entry which is preliminary data.</text>
</comment>
<evidence type="ECO:0000313" key="3">
    <source>
        <dbReference type="Proteomes" id="UP000186922"/>
    </source>
</evidence>
<name>A0A1D1UY47_RAMVA</name>
<organism evidence="2 3">
    <name type="scientific">Ramazzottius varieornatus</name>
    <name type="common">Water bear</name>
    <name type="synonym">Tardigrade</name>
    <dbReference type="NCBI Taxonomy" id="947166"/>
    <lineage>
        <taxon>Eukaryota</taxon>
        <taxon>Metazoa</taxon>
        <taxon>Ecdysozoa</taxon>
        <taxon>Tardigrada</taxon>
        <taxon>Eutardigrada</taxon>
        <taxon>Parachela</taxon>
        <taxon>Hypsibioidea</taxon>
        <taxon>Ramazzottiidae</taxon>
        <taxon>Ramazzottius</taxon>
    </lineage>
</organism>
<proteinExistence type="predicted"/>
<keyword evidence="3" id="KW-1185">Reference proteome</keyword>
<dbReference type="Proteomes" id="UP000186922">
    <property type="component" value="Unassembled WGS sequence"/>
</dbReference>
<dbReference type="AlphaFoldDB" id="A0A1D1UY47"/>
<feature type="transmembrane region" description="Helical" evidence="1">
    <location>
        <begin position="183"/>
        <end position="206"/>
    </location>
</feature>
<gene>
    <name evidence="2" type="primary">RvY_03386-1</name>
    <name evidence="2" type="synonym">RvY_03386.1</name>
    <name evidence="2" type="ORF">RvY_03386</name>
</gene>
<dbReference type="EMBL" id="BDGG01000002">
    <property type="protein sequence ID" value="GAU91058.1"/>
    <property type="molecule type" value="Genomic_DNA"/>
</dbReference>
<keyword evidence="1" id="KW-1133">Transmembrane helix</keyword>